<dbReference type="GO" id="GO:0005634">
    <property type="term" value="C:nucleus"/>
    <property type="evidence" value="ECO:0007669"/>
    <property type="project" value="UniProtKB-SubCell"/>
</dbReference>
<dbReference type="CDD" id="cd07978">
    <property type="entry name" value="HFD_TAF13"/>
    <property type="match status" value="1"/>
</dbReference>
<protein>
    <recommendedName>
        <fullName evidence="8">SH2 domain-containing protein</fullName>
    </recommendedName>
</protein>
<dbReference type="AlphaFoldDB" id="A0A6L2PE64"/>
<dbReference type="OrthoDB" id="66982at2759"/>
<evidence type="ECO:0000256" key="2">
    <source>
        <dbReference type="ARBA" id="ARBA00022999"/>
    </source>
</evidence>
<comment type="caution">
    <text evidence="9">The sequence shown here is derived from an EMBL/GenBank/DDBJ whole genome shotgun (WGS) entry which is preliminary data.</text>
</comment>
<feature type="non-terminal residue" evidence="9">
    <location>
        <position position="1"/>
    </location>
</feature>
<dbReference type="InParanoid" id="A0A6L2PE64"/>
<name>A0A6L2PE64_COPFO</name>
<organism evidence="9 10">
    <name type="scientific">Coptotermes formosanus</name>
    <name type="common">Formosan subterranean termite</name>
    <dbReference type="NCBI Taxonomy" id="36987"/>
    <lineage>
        <taxon>Eukaryota</taxon>
        <taxon>Metazoa</taxon>
        <taxon>Ecdysozoa</taxon>
        <taxon>Arthropoda</taxon>
        <taxon>Hexapoda</taxon>
        <taxon>Insecta</taxon>
        <taxon>Pterygota</taxon>
        <taxon>Neoptera</taxon>
        <taxon>Polyneoptera</taxon>
        <taxon>Dictyoptera</taxon>
        <taxon>Blattodea</taxon>
        <taxon>Blattoidea</taxon>
        <taxon>Termitoidae</taxon>
        <taxon>Rhinotermitidae</taxon>
        <taxon>Coptotermes</taxon>
    </lineage>
</organism>
<dbReference type="GO" id="GO:0046982">
    <property type="term" value="F:protein heterodimerization activity"/>
    <property type="evidence" value="ECO:0007669"/>
    <property type="project" value="InterPro"/>
</dbReference>
<comment type="subcellular location">
    <subcellularLocation>
        <location evidence="1">Nucleus</location>
    </subcellularLocation>
</comment>
<feature type="compositionally biased region" description="Polar residues" evidence="7">
    <location>
        <begin position="1"/>
        <end position="15"/>
    </location>
</feature>
<dbReference type="InterPro" id="IPR036860">
    <property type="entry name" value="SH2_dom_sf"/>
</dbReference>
<dbReference type="InterPro" id="IPR009072">
    <property type="entry name" value="Histone-fold"/>
</dbReference>
<evidence type="ECO:0000313" key="9">
    <source>
        <dbReference type="EMBL" id="GFG28658.1"/>
    </source>
</evidence>
<evidence type="ECO:0000256" key="7">
    <source>
        <dbReference type="SAM" id="MobiDB-lite"/>
    </source>
</evidence>
<dbReference type="PANTHER" id="PTHR14098">
    <property type="entry name" value="SH2 DOMAIN CONTAINING PROTEIN"/>
    <property type="match status" value="1"/>
</dbReference>
<keyword evidence="4" id="KW-0804">Transcription</keyword>
<sequence>RTLTPEVNKATTVPPSSHKPLLVDQRPNAFQSTQRPLPPTPGDNKLPEKPSGVGSRRISQQPWYHHVDRRQAEEMLRNGEDGSFLVRPSSQNPMTLTLWYKRRPYNIGIRQRSDGRYALGTEKANEQSFASVEELIQNYRSEKLVLYSGGNFVTEIQSMMHGFGDARTPLLESATLIQTVVQQQQWALISQAADVSIMRGAKSIGPEDIFFLLRKDPVKVHRLLKYLGTSALPVA</sequence>
<dbReference type="PROSITE" id="PS50001">
    <property type="entry name" value="SH2"/>
    <property type="match status" value="1"/>
</dbReference>
<evidence type="ECO:0000256" key="5">
    <source>
        <dbReference type="ARBA" id="ARBA00023242"/>
    </source>
</evidence>
<dbReference type="GO" id="GO:0006366">
    <property type="term" value="P:transcription by RNA polymerase II"/>
    <property type="evidence" value="ECO:0007669"/>
    <property type="project" value="InterPro"/>
</dbReference>
<dbReference type="GO" id="GO:0007169">
    <property type="term" value="P:cell surface receptor protein tyrosine kinase signaling pathway"/>
    <property type="evidence" value="ECO:0007669"/>
    <property type="project" value="TreeGrafter"/>
</dbReference>
<feature type="region of interest" description="Disordered" evidence="7">
    <location>
        <begin position="1"/>
        <end position="60"/>
    </location>
</feature>
<feature type="domain" description="SH2" evidence="8">
    <location>
        <begin position="62"/>
        <end position="156"/>
    </location>
</feature>
<evidence type="ECO:0000259" key="8">
    <source>
        <dbReference type="PROSITE" id="PS50001"/>
    </source>
</evidence>
<dbReference type="GO" id="GO:0035556">
    <property type="term" value="P:intracellular signal transduction"/>
    <property type="evidence" value="ECO:0007669"/>
    <property type="project" value="TreeGrafter"/>
</dbReference>
<dbReference type="InterPro" id="IPR003195">
    <property type="entry name" value="TFIID_TAF13"/>
</dbReference>
<keyword evidence="3" id="KW-0805">Transcription regulation</keyword>
<evidence type="ECO:0000256" key="4">
    <source>
        <dbReference type="ARBA" id="ARBA00023163"/>
    </source>
</evidence>
<proteinExistence type="predicted"/>
<dbReference type="Pfam" id="PF02269">
    <property type="entry name" value="TFIID-18kDa"/>
    <property type="match status" value="1"/>
</dbReference>
<dbReference type="GO" id="GO:0005737">
    <property type="term" value="C:cytoplasm"/>
    <property type="evidence" value="ECO:0007669"/>
    <property type="project" value="UniProtKB-ARBA"/>
</dbReference>
<dbReference type="PANTHER" id="PTHR14098:SF14">
    <property type="entry name" value="SH2 DOMAIN-CONTAINING PROTEIN"/>
    <property type="match status" value="1"/>
</dbReference>
<keyword evidence="5" id="KW-0539">Nucleus</keyword>
<dbReference type="SUPFAM" id="SSF55550">
    <property type="entry name" value="SH2 domain"/>
    <property type="match status" value="1"/>
</dbReference>
<dbReference type="Gene3D" id="1.10.20.10">
    <property type="entry name" value="Histone, subunit A"/>
    <property type="match status" value="1"/>
</dbReference>
<evidence type="ECO:0000256" key="3">
    <source>
        <dbReference type="ARBA" id="ARBA00023015"/>
    </source>
</evidence>
<dbReference type="SUPFAM" id="SSF47113">
    <property type="entry name" value="Histone-fold"/>
    <property type="match status" value="1"/>
</dbReference>
<evidence type="ECO:0000256" key="1">
    <source>
        <dbReference type="ARBA" id="ARBA00004123"/>
    </source>
</evidence>
<gene>
    <name evidence="9" type="ORF">Cfor_06581</name>
</gene>
<dbReference type="EMBL" id="BLKM01000077">
    <property type="protein sequence ID" value="GFG28658.1"/>
    <property type="molecule type" value="Genomic_DNA"/>
</dbReference>
<dbReference type="InterPro" id="IPR000980">
    <property type="entry name" value="SH2"/>
</dbReference>
<keyword evidence="2 6" id="KW-0727">SH2 domain</keyword>
<dbReference type="Gene3D" id="3.30.505.10">
    <property type="entry name" value="SH2 domain"/>
    <property type="match status" value="1"/>
</dbReference>
<accession>A0A6L2PE64</accession>
<evidence type="ECO:0000256" key="6">
    <source>
        <dbReference type="PROSITE-ProRule" id="PRU00191"/>
    </source>
</evidence>
<reference evidence="10" key="1">
    <citation type="submission" date="2020-01" db="EMBL/GenBank/DDBJ databases">
        <title>Draft genome sequence of the Termite Coptotermes fromosanus.</title>
        <authorList>
            <person name="Itakura S."/>
            <person name="Yosikawa Y."/>
            <person name="Umezawa K."/>
        </authorList>
    </citation>
    <scope>NUCLEOTIDE SEQUENCE [LARGE SCALE GENOMIC DNA]</scope>
</reference>
<dbReference type="Pfam" id="PF00017">
    <property type="entry name" value="SH2"/>
    <property type="match status" value="1"/>
</dbReference>
<dbReference type="Proteomes" id="UP000502823">
    <property type="component" value="Unassembled WGS sequence"/>
</dbReference>
<keyword evidence="10" id="KW-1185">Reference proteome</keyword>
<dbReference type="InterPro" id="IPR051751">
    <property type="entry name" value="Immunoreceptor_sig_adapters"/>
</dbReference>
<dbReference type="SMART" id="SM00252">
    <property type="entry name" value="SH2"/>
    <property type="match status" value="1"/>
</dbReference>
<evidence type="ECO:0000313" key="10">
    <source>
        <dbReference type="Proteomes" id="UP000502823"/>
    </source>
</evidence>